<sequence>MKKLKYLIGAIIVLDLILVFPVMLSWESIGKFLKVAAFPEVFTTLVVEITLLVLTALIAYLVSRILKGTALQKALYLIAWGVLMYGVGDTHLLVWMYTGIEALPPFFGKAGSSIAHAFGVGIGFMLVILGLYKIAQAKKDILPNGQNR</sequence>
<name>A0A0G0URR2_9BACT</name>
<dbReference type="Proteomes" id="UP000034190">
    <property type="component" value="Unassembled WGS sequence"/>
</dbReference>
<keyword evidence="1" id="KW-1133">Transmembrane helix</keyword>
<dbReference type="EMBL" id="LCAP01000006">
    <property type="protein sequence ID" value="KKR91433.1"/>
    <property type="molecule type" value="Genomic_DNA"/>
</dbReference>
<feature type="transmembrane region" description="Helical" evidence="1">
    <location>
        <begin position="41"/>
        <end position="62"/>
    </location>
</feature>
<keyword evidence="1" id="KW-0812">Transmembrane</keyword>
<keyword evidence="1" id="KW-0472">Membrane</keyword>
<accession>A0A0G0URR2</accession>
<evidence type="ECO:0000313" key="3">
    <source>
        <dbReference type="Proteomes" id="UP000034190"/>
    </source>
</evidence>
<protein>
    <submittedName>
        <fullName evidence="2">Uncharacterized protein</fullName>
    </submittedName>
</protein>
<organism evidence="2 3">
    <name type="scientific">Candidatus Falkowbacteria bacterium GW2011_GWA2_41_14</name>
    <dbReference type="NCBI Taxonomy" id="1618635"/>
    <lineage>
        <taxon>Bacteria</taxon>
        <taxon>Candidatus Falkowiibacteriota</taxon>
    </lineage>
</organism>
<reference evidence="2 3" key="1">
    <citation type="journal article" date="2015" name="Nature">
        <title>rRNA introns, odd ribosomes, and small enigmatic genomes across a large radiation of phyla.</title>
        <authorList>
            <person name="Brown C.T."/>
            <person name="Hug L.A."/>
            <person name="Thomas B.C."/>
            <person name="Sharon I."/>
            <person name="Castelle C.J."/>
            <person name="Singh A."/>
            <person name="Wilkins M.J."/>
            <person name="Williams K.H."/>
            <person name="Banfield J.F."/>
        </authorList>
    </citation>
    <scope>NUCLEOTIDE SEQUENCE [LARGE SCALE GENOMIC DNA]</scope>
</reference>
<feature type="transmembrane region" description="Helical" evidence="1">
    <location>
        <begin position="74"/>
        <end position="94"/>
    </location>
</feature>
<evidence type="ECO:0000313" key="2">
    <source>
        <dbReference type="EMBL" id="KKR91433.1"/>
    </source>
</evidence>
<proteinExistence type="predicted"/>
<gene>
    <name evidence="2" type="ORF">UU43_C0006G0010</name>
</gene>
<feature type="transmembrane region" description="Helical" evidence="1">
    <location>
        <begin position="7"/>
        <end position="29"/>
    </location>
</feature>
<evidence type="ECO:0000256" key="1">
    <source>
        <dbReference type="SAM" id="Phobius"/>
    </source>
</evidence>
<comment type="caution">
    <text evidence="2">The sequence shown here is derived from an EMBL/GenBank/DDBJ whole genome shotgun (WGS) entry which is preliminary data.</text>
</comment>
<feature type="transmembrane region" description="Helical" evidence="1">
    <location>
        <begin position="114"/>
        <end position="132"/>
    </location>
</feature>
<dbReference type="AlphaFoldDB" id="A0A0G0URR2"/>